<evidence type="ECO:0000259" key="3">
    <source>
        <dbReference type="Pfam" id="PF02826"/>
    </source>
</evidence>
<keyword evidence="5" id="KW-1185">Reference proteome</keyword>
<dbReference type="PANTHER" id="PTHR43333:SF1">
    <property type="entry name" value="D-ISOMER SPECIFIC 2-HYDROXYACID DEHYDROGENASE NAD-BINDING DOMAIN-CONTAINING PROTEIN"/>
    <property type="match status" value="1"/>
</dbReference>
<dbReference type="Proteomes" id="UP000682739">
    <property type="component" value="Chromosome"/>
</dbReference>
<proteinExistence type="predicted"/>
<dbReference type="PANTHER" id="PTHR43333">
    <property type="entry name" value="2-HACID_DH_C DOMAIN-CONTAINING PROTEIN"/>
    <property type="match status" value="1"/>
</dbReference>
<dbReference type="CDD" id="cd12164">
    <property type="entry name" value="GDH_like_2"/>
    <property type="match status" value="1"/>
</dbReference>
<evidence type="ECO:0000313" key="5">
    <source>
        <dbReference type="Proteomes" id="UP000682739"/>
    </source>
</evidence>
<protein>
    <submittedName>
        <fullName evidence="4">Glyoxylate/hydroxypyruvate reductase A</fullName>
    </submittedName>
</protein>
<reference evidence="4" key="1">
    <citation type="submission" date="2021-03" db="EMBL/GenBank/DDBJ databases">
        <title>Description of Psychrosphaera ytuae sp. nov. isolated from deep sea sediment of South China Sea.</title>
        <authorList>
            <person name="Zhang J."/>
            <person name="Xu X.-D."/>
        </authorList>
    </citation>
    <scope>NUCLEOTIDE SEQUENCE</scope>
    <source>
        <strain evidence="4">MTZ26</strain>
    </source>
</reference>
<keyword evidence="2" id="KW-0520">NAD</keyword>
<accession>A0A975HIH7</accession>
<dbReference type="KEGG" id="psym:J1N51_01390"/>
<dbReference type="PROSITE" id="PS00671">
    <property type="entry name" value="D_2_HYDROXYACID_DH_3"/>
    <property type="match status" value="1"/>
</dbReference>
<dbReference type="AlphaFoldDB" id="A0A975HIH7"/>
<organism evidence="4 5">
    <name type="scientific">Psychrosphaera ytuae</name>
    <dbReference type="NCBI Taxonomy" id="2820710"/>
    <lineage>
        <taxon>Bacteria</taxon>
        <taxon>Pseudomonadati</taxon>
        <taxon>Pseudomonadota</taxon>
        <taxon>Gammaproteobacteria</taxon>
        <taxon>Alteromonadales</taxon>
        <taxon>Pseudoalteromonadaceae</taxon>
        <taxon>Psychrosphaera</taxon>
    </lineage>
</organism>
<dbReference type="InterPro" id="IPR006140">
    <property type="entry name" value="D-isomer_DH_NAD-bd"/>
</dbReference>
<keyword evidence="1" id="KW-0560">Oxidoreductase</keyword>
<dbReference type="InterPro" id="IPR036291">
    <property type="entry name" value="NAD(P)-bd_dom_sf"/>
</dbReference>
<name>A0A975HIH7_9GAMM</name>
<dbReference type="RefSeq" id="WP_208832223.1">
    <property type="nucleotide sequence ID" value="NZ_CP072110.1"/>
</dbReference>
<feature type="domain" description="D-isomer specific 2-hydroxyacid dehydrogenase NAD-binding" evidence="3">
    <location>
        <begin position="109"/>
        <end position="271"/>
    </location>
</feature>
<evidence type="ECO:0000256" key="2">
    <source>
        <dbReference type="ARBA" id="ARBA00023027"/>
    </source>
</evidence>
<dbReference type="GO" id="GO:0051287">
    <property type="term" value="F:NAD binding"/>
    <property type="evidence" value="ECO:0007669"/>
    <property type="project" value="InterPro"/>
</dbReference>
<evidence type="ECO:0000256" key="1">
    <source>
        <dbReference type="ARBA" id="ARBA00023002"/>
    </source>
</evidence>
<dbReference type="SUPFAM" id="SSF51735">
    <property type="entry name" value="NAD(P)-binding Rossmann-fold domains"/>
    <property type="match status" value="1"/>
</dbReference>
<dbReference type="Gene3D" id="3.40.50.720">
    <property type="entry name" value="NAD(P)-binding Rossmann-like Domain"/>
    <property type="match status" value="2"/>
</dbReference>
<dbReference type="Pfam" id="PF02826">
    <property type="entry name" value="2-Hacid_dh_C"/>
    <property type="match status" value="1"/>
</dbReference>
<evidence type="ECO:0000313" key="4">
    <source>
        <dbReference type="EMBL" id="QTH64168.1"/>
    </source>
</evidence>
<dbReference type="EMBL" id="CP072110">
    <property type="protein sequence ID" value="QTH64168.1"/>
    <property type="molecule type" value="Genomic_DNA"/>
</dbReference>
<gene>
    <name evidence="4" type="ORF">J1N51_01390</name>
</gene>
<sequence>MAILVNIPNRNIQKLTERLVLALGQQDVFVWPNVPSPEDVDFALVWKHESGTLKNLPSLKGISSFGAGVDAIFADKELPSVPVARIVDEQLSNSMAVYVTTLINSHKLRLSEYSQQQALALWKPRSNRKGNKVGILGLGELGQQTANMLVSCGFDVTGWSQSIKQLPGVKSVTGLAEFDNLVSTSDYLVCLLPLTPQTKGVLNRTVFTKMKNTAVLINVARGGHVVEDDLISALYDKEIAQAYLDVFDIEPLPEQHPYWRTPNLTITPHISAVTNLDTALEQILVNYKNVKSGKPMINLADRQKGY</sequence>
<dbReference type="InterPro" id="IPR029753">
    <property type="entry name" value="D-isomer_DH_CS"/>
</dbReference>
<dbReference type="GO" id="GO:0016616">
    <property type="term" value="F:oxidoreductase activity, acting on the CH-OH group of donors, NAD or NADP as acceptor"/>
    <property type="evidence" value="ECO:0007669"/>
    <property type="project" value="UniProtKB-ARBA"/>
</dbReference>